<dbReference type="PROSITE" id="PS50839">
    <property type="entry name" value="CHASE"/>
    <property type="match status" value="1"/>
</dbReference>
<comment type="caution">
    <text evidence="9">The sequence shown here is derived from an EMBL/GenBank/DDBJ whole genome shotgun (WGS) entry which is preliminary data.</text>
</comment>
<evidence type="ECO:0000256" key="4">
    <source>
        <dbReference type="ARBA" id="ARBA00023136"/>
    </source>
</evidence>
<dbReference type="GO" id="GO:0007165">
    <property type="term" value="P:signal transduction"/>
    <property type="evidence" value="ECO:0007669"/>
    <property type="project" value="UniProtKB-ARBA"/>
</dbReference>
<dbReference type="AlphaFoldDB" id="A0A2N3PYK4"/>
<evidence type="ECO:0000256" key="5">
    <source>
        <dbReference type="SAM" id="Phobius"/>
    </source>
</evidence>
<dbReference type="CDD" id="cd00130">
    <property type="entry name" value="PAS"/>
    <property type="match status" value="1"/>
</dbReference>
<dbReference type="GO" id="GO:0003824">
    <property type="term" value="F:catalytic activity"/>
    <property type="evidence" value="ECO:0007669"/>
    <property type="project" value="UniProtKB-ARBA"/>
</dbReference>
<keyword evidence="10" id="KW-1185">Reference proteome</keyword>
<sequence>MQSILDFQLQQTISRIEQRMASYEEIARGIQGLFAATDDLQRGDFTTYVQALQLGADFAGLQAIELTRLVPIDKADDFVRQMRLGGHPDFHIWPEGQRPVYTPITQIEPTVRRNPQMLGFDPYTEAPRRQAMDQARESGQITLSGKIFNALQPPGDLEPGFLLVLPIFPQGAPRDSVQDRRQNTIGWILTLFRMNDLMASLYGDGLEGIVTEIFDGVQPSDATRLFPSNAQVPPISERRLSSSEFVVIAGHTWTVSVSGTPTFASLFGKDKSALVALAGLGIGALLTLVSWQMATAQMRAQRIAETMTRELKESEECWKFALEGAGDGVWDWHIMTGDLRYSERWREILGHDEHDRRSGLERWISRIHPDDLKAERASLQACLAGTTPIYLSEHRIRWTDGNWRWMSVRGMVVSRDGDGIAQRMIGTISDISERRATEERIRHMAQHDPLTNLPNRILFSDRLHLAIARAKRDRQMIALMFVDLDKFKPVNDIHGHDVGDLLLREVSSRMRRSIRNSDTVARIGGDEFVVLLPSPCSREDAFQVAEKLRQAIGHPYDVAGRLITISSSIGIAVFPEDGGDALTLSKNADDAMYRAKQAGRDKVEFYRGNVESPPPAG</sequence>
<dbReference type="PANTHER" id="PTHR46663">
    <property type="entry name" value="DIGUANYLATE CYCLASE DGCT-RELATED"/>
    <property type="match status" value="1"/>
</dbReference>
<dbReference type="InterPro" id="IPR042240">
    <property type="entry name" value="CHASE_sf"/>
</dbReference>
<dbReference type="GO" id="GO:0016020">
    <property type="term" value="C:membrane"/>
    <property type="evidence" value="ECO:0007669"/>
    <property type="project" value="UniProtKB-SubCell"/>
</dbReference>
<organism evidence="9 10">
    <name type="scientific">Telmatospirillum siberiense</name>
    <dbReference type="NCBI Taxonomy" id="382514"/>
    <lineage>
        <taxon>Bacteria</taxon>
        <taxon>Pseudomonadati</taxon>
        <taxon>Pseudomonadota</taxon>
        <taxon>Alphaproteobacteria</taxon>
        <taxon>Rhodospirillales</taxon>
        <taxon>Rhodospirillaceae</taxon>
        <taxon>Telmatospirillum</taxon>
    </lineage>
</organism>
<protein>
    <recommendedName>
        <fullName evidence="11">Diguanylate cyclase</fullName>
    </recommendedName>
</protein>
<dbReference type="InterPro" id="IPR000014">
    <property type="entry name" value="PAS"/>
</dbReference>
<dbReference type="InterPro" id="IPR000700">
    <property type="entry name" value="PAS-assoc_C"/>
</dbReference>
<dbReference type="Pfam" id="PF08447">
    <property type="entry name" value="PAS_3"/>
    <property type="match status" value="1"/>
</dbReference>
<evidence type="ECO:0000313" key="10">
    <source>
        <dbReference type="Proteomes" id="UP000233293"/>
    </source>
</evidence>
<feature type="domain" description="PAC" evidence="6">
    <location>
        <begin position="390"/>
        <end position="443"/>
    </location>
</feature>
<accession>A0A2N3PYK4</accession>
<dbReference type="InterPro" id="IPR029787">
    <property type="entry name" value="Nucleotide_cyclase"/>
</dbReference>
<dbReference type="Gene3D" id="3.30.450.20">
    <property type="entry name" value="PAS domain"/>
    <property type="match status" value="1"/>
</dbReference>
<dbReference type="InterPro" id="IPR052163">
    <property type="entry name" value="DGC-Regulatory_Protein"/>
</dbReference>
<gene>
    <name evidence="9" type="ORF">CWS72_05340</name>
</gene>
<reference evidence="10" key="1">
    <citation type="submission" date="2017-12" db="EMBL/GenBank/DDBJ databases">
        <title>Draft genome sequence of Telmatospirillum siberiense 26-4b1T, an acidotolerant peatland alphaproteobacterium potentially involved in sulfur cycling.</title>
        <authorList>
            <person name="Hausmann B."/>
            <person name="Pjevac P."/>
            <person name="Schreck K."/>
            <person name="Herbold C.W."/>
            <person name="Daims H."/>
            <person name="Wagner M."/>
            <person name="Pester M."/>
            <person name="Loy A."/>
        </authorList>
    </citation>
    <scope>NUCLEOTIDE SEQUENCE [LARGE SCALE GENOMIC DNA]</scope>
    <source>
        <strain evidence="10">26-4b1</strain>
    </source>
</reference>
<keyword evidence="2 5" id="KW-0812">Transmembrane</keyword>
<dbReference type="SMART" id="SM00267">
    <property type="entry name" value="GGDEF"/>
    <property type="match status" value="1"/>
</dbReference>
<dbReference type="SUPFAM" id="SSF55785">
    <property type="entry name" value="PYP-like sensor domain (PAS domain)"/>
    <property type="match status" value="1"/>
</dbReference>
<dbReference type="CDD" id="cd01949">
    <property type="entry name" value="GGDEF"/>
    <property type="match status" value="1"/>
</dbReference>
<feature type="domain" description="CHASE" evidence="7">
    <location>
        <begin position="36"/>
        <end position="201"/>
    </location>
</feature>
<dbReference type="SUPFAM" id="SSF55073">
    <property type="entry name" value="Nucleotide cyclase"/>
    <property type="match status" value="1"/>
</dbReference>
<proteinExistence type="predicted"/>
<evidence type="ECO:0000313" key="9">
    <source>
        <dbReference type="EMBL" id="PKU25492.1"/>
    </source>
</evidence>
<dbReference type="InterPro" id="IPR035965">
    <property type="entry name" value="PAS-like_dom_sf"/>
</dbReference>
<dbReference type="NCBIfam" id="TIGR00254">
    <property type="entry name" value="GGDEF"/>
    <property type="match status" value="1"/>
</dbReference>
<evidence type="ECO:0000256" key="3">
    <source>
        <dbReference type="ARBA" id="ARBA00022989"/>
    </source>
</evidence>
<dbReference type="InterPro" id="IPR043128">
    <property type="entry name" value="Rev_trsase/Diguanyl_cyclase"/>
</dbReference>
<dbReference type="Proteomes" id="UP000233293">
    <property type="component" value="Unassembled WGS sequence"/>
</dbReference>
<dbReference type="Gene3D" id="3.30.450.350">
    <property type="entry name" value="CHASE domain"/>
    <property type="match status" value="1"/>
</dbReference>
<name>A0A2N3PYK4_9PROT</name>
<dbReference type="Gene3D" id="3.30.70.270">
    <property type="match status" value="1"/>
</dbReference>
<keyword evidence="4 5" id="KW-0472">Membrane</keyword>
<evidence type="ECO:0000256" key="2">
    <source>
        <dbReference type="ARBA" id="ARBA00022692"/>
    </source>
</evidence>
<evidence type="ECO:0000259" key="6">
    <source>
        <dbReference type="PROSITE" id="PS50113"/>
    </source>
</evidence>
<dbReference type="Pfam" id="PF03924">
    <property type="entry name" value="CHASE"/>
    <property type="match status" value="1"/>
</dbReference>
<evidence type="ECO:0000259" key="7">
    <source>
        <dbReference type="PROSITE" id="PS50839"/>
    </source>
</evidence>
<dbReference type="PANTHER" id="PTHR46663:SF3">
    <property type="entry name" value="SLL0267 PROTEIN"/>
    <property type="match status" value="1"/>
</dbReference>
<dbReference type="InterPro" id="IPR013655">
    <property type="entry name" value="PAS_fold_3"/>
</dbReference>
<evidence type="ECO:0008006" key="11">
    <source>
        <dbReference type="Google" id="ProtNLM"/>
    </source>
</evidence>
<evidence type="ECO:0000259" key="8">
    <source>
        <dbReference type="PROSITE" id="PS50887"/>
    </source>
</evidence>
<dbReference type="EMBL" id="PIUM01000004">
    <property type="protein sequence ID" value="PKU25492.1"/>
    <property type="molecule type" value="Genomic_DNA"/>
</dbReference>
<feature type="domain" description="GGDEF" evidence="8">
    <location>
        <begin position="475"/>
        <end position="608"/>
    </location>
</feature>
<feature type="transmembrane region" description="Helical" evidence="5">
    <location>
        <begin position="273"/>
        <end position="294"/>
    </location>
</feature>
<keyword evidence="3 5" id="KW-1133">Transmembrane helix</keyword>
<feature type="transmembrane region" description="Helical" evidence="5">
    <location>
        <begin position="245"/>
        <end position="267"/>
    </location>
</feature>
<dbReference type="NCBIfam" id="TIGR00229">
    <property type="entry name" value="sensory_box"/>
    <property type="match status" value="1"/>
</dbReference>
<dbReference type="OrthoDB" id="9812260at2"/>
<dbReference type="FunFam" id="3.30.70.270:FF:000001">
    <property type="entry name" value="Diguanylate cyclase domain protein"/>
    <property type="match status" value="1"/>
</dbReference>
<dbReference type="RefSeq" id="WP_101249547.1">
    <property type="nucleotide sequence ID" value="NZ_PIUM01000004.1"/>
</dbReference>
<dbReference type="InterPro" id="IPR006189">
    <property type="entry name" value="CHASE_dom"/>
</dbReference>
<dbReference type="InterPro" id="IPR000160">
    <property type="entry name" value="GGDEF_dom"/>
</dbReference>
<dbReference type="SMART" id="SM01079">
    <property type="entry name" value="CHASE"/>
    <property type="match status" value="1"/>
</dbReference>
<dbReference type="PROSITE" id="PS50887">
    <property type="entry name" value="GGDEF"/>
    <property type="match status" value="1"/>
</dbReference>
<dbReference type="Pfam" id="PF00990">
    <property type="entry name" value="GGDEF"/>
    <property type="match status" value="1"/>
</dbReference>
<dbReference type="PROSITE" id="PS50113">
    <property type="entry name" value="PAC"/>
    <property type="match status" value="1"/>
</dbReference>
<comment type="subcellular location">
    <subcellularLocation>
        <location evidence="1">Membrane</location>
    </subcellularLocation>
</comment>
<evidence type="ECO:0000256" key="1">
    <source>
        <dbReference type="ARBA" id="ARBA00004370"/>
    </source>
</evidence>